<evidence type="ECO:0000256" key="1">
    <source>
        <dbReference type="ARBA" id="ARBA00023029"/>
    </source>
</evidence>
<dbReference type="InterPro" id="IPR003602">
    <property type="entry name" value="Topo_IA_DNA-bd_dom"/>
</dbReference>
<dbReference type="SMART" id="SM00437">
    <property type="entry name" value="TOP1Ac"/>
    <property type="match status" value="1"/>
</dbReference>
<dbReference type="GO" id="GO:0006281">
    <property type="term" value="P:DNA repair"/>
    <property type="evidence" value="ECO:0007669"/>
    <property type="project" value="TreeGrafter"/>
</dbReference>
<evidence type="ECO:0000313" key="6">
    <source>
        <dbReference type="Proteomes" id="UP000255093"/>
    </source>
</evidence>
<evidence type="ECO:0000256" key="3">
    <source>
        <dbReference type="ARBA" id="ARBA00023235"/>
    </source>
</evidence>
<evidence type="ECO:0000259" key="4">
    <source>
        <dbReference type="PROSITE" id="PS52039"/>
    </source>
</evidence>
<dbReference type="InterPro" id="IPR023405">
    <property type="entry name" value="Topo_IA_core_domain"/>
</dbReference>
<dbReference type="InterPro" id="IPR000380">
    <property type="entry name" value="Topo_IA"/>
</dbReference>
<gene>
    <name evidence="5" type="primary">topB_3</name>
    <name evidence="5" type="ORF">NCTC8621_05180</name>
</gene>
<dbReference type="PROSITE" id="PS52039">
    <property type="entry name" value="TOPO_IA_2"/>
    <property type="match status" value="1"/>
</dbReference>
<dbReference type="PANTHER" id="PTHR11390:SF21">
    <property type="entry name" value="DNA TOPOISOMERASE 3-ALPHA"/>
    <property type="match status" value="1"/>
</dbReference>
<dbReference type="Proteomes" id="UP000255093">
    <property type="component" value="Unassembled WGS sequence"/>
</dbReference>
<accession>A0A376VVS2</accession>
<dbReference type="PANTHER" id="PTHR11390">
    <property type="entry name" value="PROKARYOTIC DNA TOPOISOMERASE"/>
    <property type="match status" value="1"/>
</dbReference>
<keyword evidence="2" id="KW-0238">DNA-binding</keyword>
<dbReference type="GO" id="GO:0003677">
    <property type="term" value="F:DNA binding"/>
    <property type="evidence" value="ECO:0007669"/>
    <property type="project" value="UniProtKB-KW"/>
</dbReference>
<dbReference type="AlphaFoldDB" id="A0A376VVS2"/>
<evidence type="ECO:0000313" key="5">
    <source>
        <dbReference type="EMBL" id="STJ14638.1"/>
    </source>
</evidence>
<evidence type="ECO:0000256" key="2">
    <source>
        <dbReference type="ARBA" id="ARBA00023125"/>
    </source>
</evidence>
<reference evidence="5 6" key="1">
    <citation type="submission" date="2018-06" db="EMBL/GenBank/DDBJ databases">
        <authorList>
            <consortium name="Pathogen Informatics"/>
            <person name="Doyle S."/>
        </authorList>
    </citation>
    <scope>NUCLEOTIDE SEQUENCE [LARGE SCALE GENOMIC DNA]</scope>
    <source>
        <strain evidence="5 6">NCTC8621</strain>
    </source>
</reference>
<dbReference type="GO" id="GO:0006310">
    <property type="term" value="P:DNA recombination"/>
    <property type="evidence" value="ECO:0007669"/>
    <property type="project" value="TreeGrafter"/>
</dbReference>
<dbReference type="InterPro" id="IPR013497">
    <property type="entry name" value="Topo_IA_cen"/>
</dbReference>
<dbReference type="Gene3D" id="1.10.460.10">
    <property type="entry name" value="Topoisomerase I, domain 2"/>
    <property type="match status" value="1"/>
</dbReference>
<keyword evidence="3 5" id="KW-0413">Isomerase</keyword>
<dbReference type="EMBL" id="UGBW01000004">
    <property type="protein sequence ID" value="STJ14638.1"/>
    <property type="molecule type" value="Genomic_DNA"/>
</dbReference>
<keyword evidence="1" id="KW-0799">Topoisomerase</keyword>
<dbReference type="Pfam" id="PF01131">
    <property type="entry name" value="Topoisom_bac"/>
    <property type="match status" value="1"/>
</dbReference>
<dbReference type="InterPro" id="IPR013825">
    <property type="entry name" value="Topo_IA_cen_sub2"/>
</dbReference>
<feature type="domain" description="Topo IA-type catalytic" evidence="4">
    <location>
        <begin position="1"/>
        <end position="213"/>
    </location>
</feature>
<organism evidence="5 6">
    <name type="scientific">Escherichia coli</name>
    <dbReference type="NCBI Taxonomy" id="562"/>
    <lineage>
        <taxon>Bacteria</taxon>
        <taxon>Pseudomonadati</taxon>
        <taxon>Pseudomonadota</taxon>
        <taxon>Gammaproteobacteria</taxon>
        <taxon>Enterobacterales</taxon>
        <taxon>Enterobacteriaceae</taxon>
        <taxon>Escherichia</taxon>
    </lineage>
</organism>
<dbReference type="GO" id="GO:0043597">
    <property type="term" value="C:cytoplasmic replication fork"/>
    <property type="evidence" value="ECO:0007669"/>
    <property type="project" value="TreeGrafter"/>
</dbReference>
<dbReference type="InterPro" id="IPR013824">
    <property type="entry name" value="Topo_IA_cen_sub1"/>
</dbReference>
<dbReference type="Gene3D" id="2.70.20.10">
    <property type="entry name" value="Topoisomerase I, domain 3"/>
    <property type="match status" value="1"/>
</dbReference>
<dbReference type="GO" id="GO:0003917">
    <property type="term" value="F:DNA topoisomerase type I (single strand cut, ATP-independent) activity"/>
    <property type="evidence" value="ECO:0007669"/>
    <property type="project" value="InterPro"/>
</dbReference>
<proteinExistence type="predicted"/>
<dbReference type="SUPFAM" id="SSF56712">
    <property type="entry name" value="Prokaryotic type I DNA topoisomerase"/>
    <property type="match status" value="1"/>
</dbReference>
<dbReference type="GO" id="GO:0006265">
    <property type="term" value="P:DNA topological change"/>
    <property type="evidence" value="ECO:0007669"/>
    <property type="project" value="InterPro"/>
</dbReference>
<sequence>MNKKFKMTAQKTLDVTQQLREKYKAITYNRSDCSYLSDEQFSEAPQVIDALKSVFPQSLDIDSARKSKAFNSAKVTAHTAIIPTASVPDVNALSTDERNVYLAIAQHYLVQFMPEKAYQEVSVAIQCGDESFYARARKTTDSGFEAFLGAETTDEGESEDNDDSAFELLCKIRTGETLTTKEVVVNEKKTTPPPLFTEASLLAAFVRVAGFCH</sequence>
<dbReference type="InterPro" id="IPR013826">
    <property type="entry name" value="Topo_IA_cen_sub3"/>
</dbReference>
<dbReference type="EC" id="5.99.1.2" evidence="5"/>
<name>A0A376VVS2_ECOLX</name>
<dbReference type="Gene3D" id="1.10.290.10">
    <property type="entry name" value="Topoisomerase I, domain 4"/>
    <property type="match status" value="1"/>
</dbReference>
<protein>
    <submittedName>
        <fullName evidence="5">DNA topoisomerase III</fullName>
        <ecNumber evidence="5">5.99.1.2</ecNumber>
    </submittedName>
</protein>